<protein>
    <recommendedName>
        <fullName evidence="7">Large ribosomal subunit protein mL53</fullName>
    </recommendedName>
    <alternativeName>
        <fullName evidence="8">39S ribosomal protein L53, mitochondrial</fullName>
    </alternativeName>
</protein>
<evidence type="ECO:0000256" key="5">
    <source>
        <dbReference type="ARBA" id="ARBA00023128"/>
    </source>
</evidence>
<comment type="subcellular location">
    <subcellularLocation>
        <location evidence="1">Mitochondrion</location>
    </subcellularLocation>
</comment>
<dbReference type="InterPro" id="IPR019716">
    <property type="entry name" value="Ribosomal_mL53"/>
</dbReference>
<evidence type="ECO:0000256" key="6">
    <source>
        <dbReference type="ARBA" id="ARBA00023274"/>
    </source>
</evidence>
<dbReference type="Gene3D" id="3.40.30.10">
    <property type="entry name" value="Glutaredoxin"/>
    <property type="match status" value="1"/>
</dbReference>
<keyword evidence="5" id="KW-0496">Mitochondrion</keyword>
<accession>A0A2R5L8P0</accession>
<name>A0A2R5L8P0_9ACAR</name>
<sequence length="104" mass="11749">MSKINAVRVAVYSLAKDLDLKPFKRITFKFDPFHHNAAEVRDSLHLMSSSRVRQTNVQCVLKTEVTRTAPCIELQLNGGKNVLIRASDLTQLEILEVVSRLGQE</sequence>
<proteinExistence type="inferred from homology"/>
<dbReference type="PANTHER" id="PTHR33618:SF1">
    <property type="entry name" value="LARGE RIBOSOMAL SUBUNIT PROTEIN ML53"/>
    <property type="match status" value="1"/>
</dbReference>
<keyword evidence="4 9" id="KW-0689">Ribosomal protein</keyword>
<evidence type="ECO:0000256" key="4">
    <source>
        <dbReference type="ARBA" id="ARBA00022980"/>
    </source>
</evidence>
<keyword evidence="6" id="KW-0687">Ribonucleoprotein</keyword>
<dbReference type="InterPro" id="IPR052473">
    <property type="entry name" value="mtLSU_mL53"/>
</dbReference>
<dbReference type="AlphaFoldDB" id="A0A2R5L8P0"/>
<dbReference type="PANTHER" id="PTHR33618">
    <property type="entry name" value="39S RIBOSOMAL PROTEIN L53, MITOCHONDRIAL"/>
    <property type="match status" value="1"/>
</dbReference>
<evidence type="ECO:0000313" key="9">
    <source>
        <dbReference type="EMBL" id="MBY05871.1"/>
    </source>
</evidence>
<dbReference type="Pfam" id="PF10780">
    <property type="entry name" value="MRP_L53"/>
    <property type="match status" value="1"/>
</dbReference>
<evidence type="ECO:0000256" key="1">
    <source>
        <dbReference type="ARBA" id="ARBA00004173"/>
    </source>
</evidence>
<dbReference type="EMBL" id="GGLE01001745">
    <property type="protein sequence ID" value="MBY05871.1"/>
    <property type="molecule type" value="Transcribed_RNA"/>
</dbReference>
<organism evidence="9">
    <name type="scientific">Ornithodoros turicata</name>
    <dbReference type="NCBI Taxonomy" id="34597"/>
    <lineage>
        <taxon>Eukaryota</taxon>
        <taxon>Metazoa</taxon>
        <taxon>Ecdysozoa</taxon>
        <taxon>Arthropoda</taxon>
        <taxon>Chelicerata</taxon>
        <taxon>Arachnida</taxon>
        <taxon>Acari</taxon>
        <taxon>Parasitiformes</taxon>
        <taxon>Ixodida</taxon>
        <taxon>Ixodoidea</taxon>
        <taxon>Argasidae</taxon>
        <taxon>Ornithodorinae</taxon>
        <taxon>Ornithodoros</taxon>
    </lineage>
</organism>
<evidence type="ECO:0000256" key="7">
    <source>
        <dbReference type="ARBA" id="ARBA00035180"/>
    </source>
</evidence>
<evidence type="ECO:0000256" key="8">
    <source>
        <dbReference type="ARBA" id="ARBA00042721"/>
    </source>
</evidence>
<comment type="similarity">
    <text evidence="2">Belongs to the mitochondrion-specific ribosomal protein mL53 family.</text>
</comment>
<evidence type="ECO:0000256" key="2">
    <source>
        <dbReference type="ARBA" id="ARBA00005557"/>
    </source>
</evidence>
<evidence type="ECO:0000256" key="3">
    <source>
        <dbReference type="ARBA" id="ARBA00022946"/>
    </source>
</evidence>
<dbReference type="GO" id="GO:0005762">
    <property type="term" value="C:mitochondrial large ribosomal subunit"/>
    <property type="evidence" value="ECO:0007669"/>
    <property type="project" value="TreeGrafter"/>
</dbReference>
<keyword evidence="3" id="KW-0809">Transit peptide</keyword>
<reference evidence="9" key="1">
    <citation type="submission" date="2018-03" db="EMBL/GenBank/DDBJ databases">
        <title>The relapsing fever spirochete Borrelia turicatae persists in the highly oxidative environment of its soft-bodied tick vector.</title>
        <authorList>
            <person name="Bourret T.J."/>
            <person name="Boyle W.K."/>
            <person name="Valenzuela J.G."/>
            <person name="Oliveira F."/>
            <person name="Lopez J.E."/>
        </authorList>
    </citation>
    <scope>NUCLEOTIDE SEQUENCE</scope>
    <source>
        <strain evidence="9">Kansas strain/isolate</strain>
        <tissue evidence="9">Salivary glands</tissue>
    </source>
</reference>